<feature type="domain" description="Cyclin-D1-binding protein 1-like N-terminal" evidence="8">
    <location>
        <begin position="46"/>
        <end position="179"/>
    </location>
</feature>
<dbReference type="GO" id="GO:0005737">
    <property type="term" value="C:cytoplasm"/>
    <property type="evidence" value="ECO:0007669"/>
    <property type="project" value="UniProtKB-SubCell"/>
</dbReference>
<dbReference type="Pfam" id="PF20936">
    <property type="entry name" value="GCIP_C"/>
    <property type="match status" value="1"/>
</dbReference>
<protein>
    <recommendedName>
        <fullName evidence="12">Grap2 and cyclin-D-interacting-domain-containing protein</fullName>
    </recommendedName>
</protein>
<evidence type="ECO:0000259" key="8">
    <source>
        <dbReference type="Pfam" id="PF13324"/>
    </source>
</evidence>
<keyword evidence="4" id="KW-0963">Cytoplasm</keyword>
<dbReference type="InterPro" id="IPR026907">
    <property type="entry name" value="GCIP-like"/>
</dbReference>
<reference evidence="10" key="1">
    <citation type="submission" date="2023-11" db="EMBL/GenBank/DDBJ databases">
        <authorList>
            <person name="De Vega J J."/>
            <person name="De Vega J J."/>
        </authorList>
    </citation>
    <scope>NUCLEOTIDE SEQUENCE</scope>
</reference>
<organism evidence="10 11">
    <name type="scientific">Mycena citricolor</name>
    <dbReference type="NCBI Taxonomy" id="2018698"/>
    <lineage>
        <taxon>Eukaryota</taxon>
        <taxon>Fungi</taxon>
        <taxon>Dikarya</taxon>
        <taxon>Basidiomycota</taxon>
        <taxon>Agaricomycotina</taxon>
        <taxon>Agaricomycetes</taxon>
        <taxon>Agaricomycetidae</taxon>
        <taxon>Agaricales</taxon>
        <taxon>Marasmiineae</taxon>
        <taxon>Mycenaceae</taxon>
        <taxon>Mycena</taxon>
    </lineage>
</organism>
<accession>A0AAD2HM60</accession>
<sequence>MSTPQQAAIVVLHLIVETCNTALDPQSSSDEATNSEPHAVDVLRKDLTSIASLLYSAVTKVSLALKPSKPTYSAAIAPLKDLSLRIPAFFIAVEVLSQDVFHSLRAFVQIFLDIESSGERQSTGQAGDEYMVRTAAAHTILDKAQGLSQNNAIAVKKRWVEDAGSLNDGIAEVAAMIEDANSPDGGDDDGIFDDGWAELGLDSGQAMSAEELECTKKVHMILRLMQTLHKRVLRDIILAPATTTKQSDQFSSLSHTLPSTFDELISTLYVPQTRSIVKDELAAFRKTVDNWKSCVDSQMITSELEKINLDSSTPSPSKWFDNCFTQLYKAIDIMDSTLD</sequence>
<keyword evidence="6" id="KW-0131">Cell cycle</keyword>
<evidence type="ECO:0000256" key="4">
    <source>
        <dbReference type="ARBA" id="ARBA00022490"/>
    </source>
</evidence>
<evidence type="ECO:0000256" key="1">
    <source>
        <dbReference type="ARBA" id="ARBA00004123"/>
    </source>
</evidence>
<evidence type="ECO:0008006" key="12">
    <source>
        <dbReference type="Google" id="ProtNLM"/>
    </source>
</evidence>
<proteinExistence type="inferred from homology"/>
<feature type="domain" description="Cyclin-D1-binding protein 1-like C-terminal" evidence="9">
    <location>
        <begin position="193"/>
        <end position="289"/>
    </location>
</feature>
<feature type="chain" id="PRO_5042203609" description="Grap2 and cyclin-D-interacting-domain-containing protein" evidence="7">
    <location>
        <begin position="22"/>
        <end position="339"/>
    </location>
</feature>
<dbReference type="Pfam" id="PF13324">
    <property type="entry name" value="GCIP_N"/>
    <property type="match status" value="1"/>
</dbReference>
<evidence type="ECO:0000259" key="9">
    <source>
        <dbReference type="Pfam" id="PF20936"/>
    </source>
</evidence>
<dbReference type="Gene3D" id="1.20.1410.10">
    <property type="entry name" value="I/LWEQ domain"/>
    <property type="match status" value="1"/>
</dbReference>
<keyword evidence="5" id="KW-0539">Nucleus</keyword>
<dbReference type="PANTHER" id="PTHR15492">
    <property type="entry name" value="CYCLIN D1-BINDING PROTEIN 1"/>
    <property type="match status" value="1"/>
</dbReference>
<evidence type="ECO:0000313" key="11">
    <source>
        <dbReference type="Proteomes" id="UP001295794"/>
    </source>
</evidence>
<evidence type="ECO:0000256" key="5">
    <source>
        <dbReference type="ARBA" id="ARBA00023242"/>
    </source>
</evidence>
<dbReference type="Proteomes" id="UP001295794">
    <property type="component" value="Unassembled WGS sequence"/>
</dbReference>
<name>A0AAD2HM60_9AGAR</name>
<dbReference type="InterPro" id="IPR049317">
    <property type="entry name" value="GCIP-like_N"/>
</dbReference>
<dbReference type="GO" id="GO:0005634">
    <property type="term" value="C:nucleus"/>
    <property type="evidence" value="ECO:0007669"/>
    <property type="project" value="UniProtKB-SubCell"/>
</dbReference>
<evidence type="ECO:0000256" key="6">
    <source>
        <dbReference type="ARBA" id="ARBA00023306"/>
    </source>
</evidence>
<evidence type="ECO:0000256" key="2">
    <source>
        <dbReference type="ARBA" id="ARBA00004496"/>
    </source>
</evidence>
<dbReference type="PANTHER" id="PTHR15492:SF1">
    <property type="entry name" value="CYCLIN-D1-BINDING PROTEIN 1"/>
    <property type="match status" value="1"/>
</dbReference>
<comment type="similarity">
    <text evidence="3">Belongs to the CCNDBP1 family.</text>
</comment>
<keyword evidence="7" id="KW-0732">Signal</keyword>
<comment type="caution">
    <text evidence="10">The sequence shown here is derived from an EMBL/GenBank/DDBJ whole genome shotgun (WGS) entry which is preliminary data.</text>
</comment>
<keyword evidence="11" id="KW-1185">Reference proteome</keyword>
<evidence type="ECO:0000313" key="10">
    <source>
        <dbReference type="EMBL" id="CAK5277696.1"/>
    </source>
</evidence>
<dbReference type="EMBL" id="CAVNYO010000419">
    <property type="protein sequence ID" value="CAK5277696.1"/>
    <property type="molecule type" value="Genomic_DNA"/>
</dbReference>
<evidence type="ECO:0000256" key="3">
    <source>
        <dbReference type="ARBA" id="ARBA00008940"/>
    </source>
</evidence>
<evidence type="ECO:0000256" key="7">
    <source>
        <dbReference type="SAM" id="SignalP"/>
    </source>
</evidence>
<comment type="subcellular location">
    <subcellularLocation>
        <location evidence="2">Cytoplasm</location>
    </subcellularLocation>
    <subcellularLocation>
        <location evidence="1">Nucleus</location>
    </subcellularLocation>
</comment>
<feature type="signal peptide" evidence="7">
    <location>
        <begin position="1"/>
        <end position="21"/>
    </location>
</feature>
<dbReference type="InterPro" id="IPR049318">
    <property type="entry name" value="GCIP_C"/>
</dbReference>
<gene>
    <name evidence="10" type="ORF">MYCIT1_LOCUS26743</name>
</gene>
<dbReference type="AlphaFoldDB" id="A0AAD2HM60"/>